<dbReference type="EMBL" id="GBXM01083774">
    <property type="protein sequence ID" value="JAH24803.1"/>
    <property type="molecule type" value="Transcribed_RNA"/>
</dbReference>
<reference evidence="1" key="1">
    <citation type="submission" date="2014-11" db="EMBL/GenBank/DDBJ databases">
        <authorList>
            <person name="Amaro Gonzalez C."/>
        </authorList>
    </citation>
    <scope>NUCLEOTIDE SEQUENCE</scope>
</reference>
<organism evidence="1">
    <name type="scientific">Anguilla anguilla</name>
    <name type="common">European freshwater eel</name>
    <name type="synonym">Muraena anguilla</name>
    <dbReference type="NCBI Taxonomy" id="7936"/>
    <lineage>
        <taxon>Eukaryota</taxon>
        <taxon>Metazoa</taxon>
        <taxon>Chordata</taxon>
        <taxon>Craniata</taxon>
        <taxon>Vertebrata</taxon>
        <taxon>Euteleostomi</taxon>
        <taxon>Actinopterygii</taxon>
        <taxon>Neopterygii</taxon>
        <taxon>Teleostei</taxon>
        <taxon>Anguilliformes</taxon>
        <taxon>Anguillidae</taxon>
        <taxon>Anguilla</taxon>
    </lineage>
</organism>
<accession>A0A0E9R907</accession>
<evidence type="ECO:0000313" key="1">
    <source>
        <dbReference type="EMBL" id="JAH24803.1"/>
    </source>
</evidence>
<dbReference type="AlphaFoldDB" id="A0A0E9R907"/>
<sequence>MTRKLAVQYCMLNIGYQISRSHSVQKSVRLEPSKKATSTSLC</sequence>
<name>A0A0E9R907_ANGAN</name>
<reference evidence="1" key="2">
    <citation type="journal article" date="2015" name="Fish Shellfish Immunol.">
        <title>Early steps in the European eel (Anguilla anguilla)-Vibrio vulnificus interaction in the gills: Role of the RtxA13 toxin.</title>
        <authorList>
            <person name="Callol A."/>
            <person name="Pajuelo D."/>
            <person name="Ebbesson L."/>
            <person name="Teles M."/>
            <person name="MacKenzie S."/>
            <person name="Amaro C."/>
        </authorList>
    </citation>
    <scope>NUCLEOTIDE SEQUENCE</scope>
</reference>
<protein>
    <submittedName>
        <fullName evidence="1">Uncharacterized protein</fullName>
    </submittedName>
</protein>
<proteinExistence type="predicted"/>